<sequence>MRNTKRIADNLKLRNQYQEALGRRAVERLPVEINTAEECERYVERLEDIITETLGELATLHTPNRRELLPDNINALLDAKRAMRKLKPRTIWAD</sequence>
<proteinExistence type="predicted"/>
<dbReference type="OrthoDB" id="416454at2759"/>
<name>A0A8S3W3V5_PARAO</name>
<gene>
    <name evidence="1" type="ORF">PAPOLLO_LOCUS1780</name>
</gene>
<reference evidence="1" key="1">
    <citation type="submission" date="2021-04" db="EMBL/GenBank/DDBJ databases">
        <authorList>
            <person name="Tunstrom K."/>
        </authorList>
    </citation>
    <scope>NUCLEOTIDE SEQUENCE</scope>
</reference>
<evidence type="ECO:0000313" key="1">
    <source>
        <dbReference type="EMBL" id="CAG4939282.1"/>
    </source>
</evidence>
<dbReference type="EMBL" id="CAJQZP010000117">
    <property type="protein sequence ID" value="CAG4939282.1"/>
    <property type="molecule type" value="Genomic_DNA"/>
</dbReference>
<comment type="caution">
    <text evidence="1">The sequence shown here is derived from an EMBL/GenBank/DDBJ whole genome shotgun (WGS) entry which is preliminary data.</text>
</comment>
<accession>A0A8S3W3V5</accession>
<organism evidence="1 2">
    <name type="scientific">Parnassius apollo</name>
    <name type="common">Apollo butterfly</name>
    <name type="synonym">Papilio apollo</name>
    <dbReference type="NCBI Taxonomy" id="110799"/>
    <lineage>
        <taxon>Eukaryota</taxon>
        <taxon>Metazoa</taxon>
        <taxon>Ecdysozoa</taxon>
        <taxon>Arthropoda</taxon>
        <taxon>Hexapoda</taxon>
        <taxon>Insecta</taxon>
        <taxon>Pterygota</taxon>
        <taxon>Neoptera</taxon>
        <taxon>Endopterygota</taxon>
        <taxon>Lepidoptera</taxon>
        <taxon>Glossata</taxon>
        <taxon>Ditrysia</taxon>
        <taxon>Papilionoidea</taxon>
        <taxon>Papilionidae</taxon>
        <taxon>Parnassiinae</taxon>
        <taxon>Parnassini</taxon>
        <taxon>Parnassius</taxon>
        <taxon>Parnassius</taxon>
    </lineage>
</organism>
<evidence type="ECO:0000313" key="2">
    <source>
        <dbReference type="Proteomes" id="UP000691718"/>
    </source>
</evidence>
<dbReference type="Proteomes" id="UP000691718">
    <property type="component" value="Unassembled WGS sequence"/>
</dbReference>
<dbReference type="AlphaFoldDB" id="A0A8S3W3V5"/>
<keyword evidence="2" id="KW-1185">Reference proteome</keyword>
<protein>
    <submittedName>
        <fullName evidence="1">(apollo) hypothetical protein</fullName>
    </submittedName>
</protein>